<keyword evidence="3" id="KW-0808">Transferase</keyword>
<dbReference type="RefSeq" id="WP_387411725.1">
    <property type="nucleotide sequence ID" value="NZ_JBIASD010000008.1"/>
</dbReference>
<dbReference type="SUPFAM" id="SSF53448">
    <property type="entry name" value="Nucleotide-diphospho-sugar transferases"/>
    <property type="match status" value="1"/>
</dbReference>
<keyword evidence="3" id="KW-0328">Glycosyltransferase</keyword>
<dbReference type="EC" id="2.4.-.-" evidence="3"/>
<feature type="region of interest" description="Disordered" evidence="1">
    <location>
        <begin position="43"/>
        <end position="68"/>
    </location>
</feature>
<dbReference type="Gene3D" id="3.90.550.10">
    <property type="entry name" value="Spore Coat Polysaccharide Biosynthesis Protein SpsA, Chain A"/>
    <property type="match status" value="1"/>
</dbReference>
<comment type="caution">
    <text evidence="3">The sequence shown here is derived from an EMBL/GenBank/DDBJ whole genome shotgun (WGS) entry which is preliminary data.</text>
</comment>
<evidence type="ECO:0000313" key="3">
    <source>
        <dbReference type="EMBL" id="MFF3666971.1"/>
    </source>
</evidence>
<feature type="domain" description="Glycosyltransferase 2-like" evidence="2">
    <location>
        <begin position="441"/>
        <end position="545"/>
    </location>
</feature>
<dbReference type="Proteomes" id="UP001602013">
    <property type="component" value="Unassembled WGS sequence"/>
</dbReference>
<dbReference type="InterPro" id="IPR029044">
    <property type="entry name" value="Nucleotide-diphossugar_trans"/>
</dbReference>
<sequence length="664" mass="70813">MFERIIGEAVRRGAGRRVAVYCVGVESPESLAVTGVGHLVDLDGDPRRALSPESPGTPPGGAAPSPDEEMAEVLVLARTPTDLRRAATLHTLLPRAERVIVVTAETPYWYPAPAPSLTPAHRWRALTELRVHRPASGAWAVDARFSAATPAGRTVAATARAFAGNRLDGIAAPVAALAGPGAAHWRPGDPNASPVEPGGPLPVRVGAPGGDVVLRTSFPDGLPAWEGDGPVVDLPALEELSWERLGEPGGAALLAVGTQAANRRPAVHVNDVRSLPPVDDRSVNPMGFVTTPTLGVGRLELADGRWNAVHDGKVHTRFAASGCVTVTDVARLRQLRGLRIDWRNGHTGPIAAVRVVASLAAAGVPMLAGEIPPWAGALGDGLIGLLRAVTPEDLEDDLRREEHSVLLRRRALRDHGVEARWERLGAPARQRPLTSVLLTTRRPEMVPFALGQAARQRDAELEVVLALHGIPRDHPSVAPAVASFERPITVVEGAASLAFGALLNRAAARASGSFLLKMDDDDWYGPDFLADLLLAHSYTGANVLGAALEFVYLAAIDVTVRRDQVTEQITNFVAGGTIFTERAAFDAVGGFRPLPRAVDTQFQHAVQSAGGQVYRTHGLGYVLRRGPASQHTWREPIGTFLRRNKRQWRGFRPSALMELPEGAS</sequence>
<proteinExistence type="predicted"/>
<dbReference type="InterPro" id="IPR001173">
    <property type="entry name" value="Glyco_trans_2-like"/>
</dbReference>
<dbReference type="GO" id="GO:0016757">
    <property type="term" value="F:glycosyltransferase activity"/>
    <property type="evidence" value="ECO:0007669"/>
    <property type="project" value="UniProtKB-KW"/>
</dbReference>
<reference evidence="3 4" key="1">
    <citation type="submission" date="2024-10" db="EMBL/GenBank/DDBJ databases">
        <title>The Natural Products Discovery Center: Release of the First 8490 Sequenced Strains for Exploring Actinobacteria Biosynthetic Diversity.</title>
        <authorList>
            <person name="Kalkreuter E."/>
            <person name="Kautsar S.A."/>
            <person name="Yang D."/>
            <person name="Bader C.D."/>
            <person name="Teijaro C.N."/>
            <person name="Fluegel L."/>
            <person name="Davis C.M."/>
            <person name="Simpson J.R."/>
            <person name="Lauterbach L."/>
            <person name="Steele A.D."/>
            <person name="Gui C."/>
            <person name="Meng S."/>
            <person name="Li G."/>
            <person name="Viehrig K."/>
            <person name="Ye F."/>
            <person name="Su P."/>
            <person name="Kiefer A.F."/>
            <person name="Nichols A."/>
            <person name="Cepeda A.J."/>
            <person name="Yan W."/>
            <person name="Fan B."/>
            <person name="Jiang Y."/>
            <person name="Adhikari A."/>
            <person name="Zheng C.-J."/>
            <person name="Schuster L."/>
            <person name="Cowan T.M."/>
            <person name="Smanski M.J."/>
            <person name="Chevrette M.G."/>
            <person name="De Carvalho L.P.S."/>
            <person name="Shen B."/>
        </authorList>
    </citation>
    <scope>NUCLEOTIDE SEQUENCE [LARGE SCALE GENOMIC DNA]</scope>
    <source>
        <strain evidence="3 4">NPDC002173</strain>
    </source>
</reference>
<keyword evidence="4" id="KW-1185">Reference proteome</keyword>
<evidence type="ECO:0000259" key="2">
    <source>
        <dbReference type="Pfam" id="PF00535"/>
    </source>
</evidence>
<accession>A0ABW6SPS7</accession>
<protein>
    <submittedName>
        <fullName evidence="3">Glycosyltransferase</fullName>
        <ecNumber evidence="3">2.4.-.-</ecNumber>
    </submittedName>
</protein>
<evidence type="ECO:0000256" key="1">
    <source>
        <dbReference type="SAM" id="MobiDB-lite"/>
    </source>
</evidence>
<gene>
    <name evidence="3" type="ORF">ACFYXI_15340</name>
</gene>
<organism evidence="3 4">
    <name type="scientific">Microtetraspora malaysiensis</name>
    <dbReference type="NCBI Taxonomy" id="161358"/>
    <lineage>
        <taxon>Bacteria</taxon>
        <taxon>Bacillati</taxon>
        <taxon>Actinomycetota</taxon>
        <taxon>Actinomycetes</taxon>
        <taxon>Streptosporangiales</taxon>
        <taxon>Streptosporangiaceae</taxon>
        <taxon>Microtetraspora</taxon>
    </lineage>
</organism>
<dbReference type="Pfam" id="PF00535">
    <property type="entry name" value="Glycos_transf_2"/>
    <property type="match status" value="1"/>
</dbReference>
<name>A0ABW6SPS7_9ACTN</name>
<dbReference type="EMBL" id="JBIASD010000008">
    <property type="protein sequence ID" value="MFF3666971.1"/>
    <property type="molecule type" value="Genomic_DNA"/>
</dbReference>
<evidence type="ECO:0000313" key="4">
    <source>
        <dbReference type="Proteomes" id="UP001602013"/>
    </source>
</evidence>